<protein>
    <submittedName>
        <fullName evidence="1">Uncharacterized protein</fullName>
    </submittedName>
</protein>
<keyword evidence="2" id="KW-1185">Reference proteome</keyword>
<dbReference type="Proteomes" id="UP000230233">
    <property type="component" value="Chromosome III"/>
</dbReference>
<sequence>MQGGEKTKYNMLDVVLLWYKNYLKLWKRNITVVVVKAVRNAAAAGRGRGRGYFAVDQSGRSFENKLSYPGTTRAARPPYAIYLRSILF</sequence>
<dbReference type="EMBL" id="PDUG01000003">
    <property type="protein sequence ID" value="PIC38144.1"/>
    <property type="molecule type" value="Genomic_DNA"/>
</dbReference>
<evidence type="ECO:0000313" key="2">
    <source>
        <dbReference type="Proteomes" id="UP000230233"/>
    </source>
</evidence>
<reference evidence="2" key="1">
    <citation type="submission" date="2017-10" db="EMBL/GenBank/DDBJ databases">
        <title>Rapid genome shrinkage in a self-fertile nematode reveals novel sperm competition proteins.</title>
        <authorList>
            <person name="Yin D."/>
            <person name="Schwarz E.M."/>
            <person name="Thomas C.G."/>
            <person name="Felde R.L."/>
            <person name="Korf I.F."/>
            <person name="Cutter A.D."/>
            <person name="Schartner C.M."/>
            <person name="Ralston E.J."/>
            <person name="Meyer B.J."/>
            <person name="Haag E.S."/>
        </authorList>
    </citation>
    <scope>NUCLEOTIDE SEQUENCE [LARGE SCALE GENOMIC DNA]</scope>
    <source>
        <strain evidence="2">JU1422</strain>
    </source>
</reference>
<accession>A0A2G5UF34</accession>
<evidence type="ECO:0000313" key="1">
    <source>
        <dbReference type="EMBL" id="PIC38144.1"/>
    </source>
</evidence>
<organism evidence="1 2">
    <name type="scientific">Caenorhabditis nigoni</name>
    <dbReference type="NCBI Taxonomy" id="1611254"/>
    <lineage>
        <taxon>Eukaryota</taxon>
        <taxon>Metazoa</taxon>
        <taxon>Ecdysozoa</taxon>
        <taxon>Nematoda</taxon>
        <taxon>Chromadorea</taxon>
        <taxon>Rhabditida</taxon>
        <taxon>Rhabditina</taxon>
        <taxon>Rhabditomorpha</taxon>
        <taxon>Rhabditoidea</taxon>
        <taxon>Rhabditidae</taxon>
        <taxon>Peloderinae</taxon>
        <taxon>Caenorhabditis</taxon>
    </lineage>
</organism>
<dbReference type="AlphaFoldDB" id="A0A2G5UF34"/>
<proteinExistence type="predicted"/>
<gene>
    <name evidence="1" type="primary">Cnig_chr_III.g10254</name>
    <name evidence="1" type="ORF">B9Z55_010254</name>
</gene>
<comment type="caution">
    <text evidence="1">The sequence shown here is derived from an EMBL/GenBank/DDBJ whole genome shotgun (WGS) entry which is preliminary data.</text>
</comment>
<name>A0A2G5UF34_9PELO</name>